<keyword evidence="6" id="KW-1185">Reference proteome</keyword>
<dbReference type="GO" id="GO:0008235">
    <property type="term" value="F:metalloexopeptidase activity"/>
    <property type="evidence" value="ECO:0007669"/>
    <property type="project" value="InterPro"/>
</dbReference>
<dbReference type="PANTHER" id="PTHR12147:SF26">
    <property type="entry name" value="PEPTIDASE M28 DOMAIN-CONTAINING PROTEIN"/>
    <property type="match status" value="1"/>
</dbReference>
<feature type="domain" description="Secretion system C-terminal sorting" evidence="4">
    <location>
        <begin position="325"/>
        <end position="393"/>
    </location>
</feature>
<accession>A0A1G7HGB1</accession>
<dbReference type="EMBL" id="FNBH01000001">
    <property type="protein sequence ID" value="SDE99445.1"/>
    <property type="molecule type" value="Genomic_DNA"/>
</dbReference>
<dbReference type="OrthoDB" id="1521787at2"/>
<dbReference type="InterPro" id="IPR007484">
    <property type="entry name" value="Peptidase_M28"/>
</dbReference>
<name>A0A1G7HGB1_9FLAO</name>
<dbReference type="SUPFAM" id="SSF53187">
    <property type="entry name" value="Zn-dependent exopeptidases"/>
    <property type="match status" value="1"/>
</dbReference>
<evidence type="ECO:0000259" key="4">
    <source>
        <dbReference type="Pfam" id="PF18962"/>
    </source>
</evidence>
<dbReference type="GO" id="GO:0006508">
    <property type="term" value="P:proteolysis"/>
    <property type="evidence" value="ECO:0007669"/>
    <property type="project" value="InterPro"/>
</dbReference>
<protein>
    <submittedName>
        <fullName evidence="5">Por secretion system C-terminal sorting domain-containing protein</fullName>
    </submittedName>
</protein>
<dbReference type="AlphaFoldDB" id="A0A1G7HGB1"/>
<organism evidence="5 6">
    <name type="scientific">Epilithonimonas hungarica</name>
    <dbReference type="NCBI Taxonomy" id="454006"/>
    <lineage>
        <taxon>Bacteria</taxon>
        <taxon>Pseudomonadati</taxon>
        <taxon>Bacteroidota</taxon>
        <taxon>Flavobacteriia</taxon>
        <taxon>Flavobacteriales</taxon>
        <taxon>Weeksellaceae</taxon>
        <taxon>Chryseobacterium group</taxon>
        <taxon>Epilithonimonas</taxon>
    </lineage>
</organism>
<feature type="signal peptide" evidence="2">
    <location>
        <begin position="1"/>
        <end position="19"/>
    </location>
</feature>
<evidence type="ECO:0000256" key="1">
    <source>
        <dbReference type="ARBA" id="ARBA00022729"/>
    </source>
</evidence>
<dbReference type="PANTHER" id="PTHR12147">
    <property type="entry name" value="METALLOPEPTIDASE M28 FAMILY MEMBER"/>
    <property type="match status" value="1"/>
</dbReference>
<dbReference type="Gene3D" id="3.40.630.10">
    <property type="entry name" value="Zn peptidases"/>
    <property type="match status" value="1"/>
</dbReference>
<sequence>MTKRIILSFIIFISLQFIRAQTFIQAYQDRANKVSQSNINSYLQEFEALGVKRTGTTQNTNTFNWIKNKYTSFGYTTSDFFEHSWTASGYSSKNLIVTKTGTLYPNKFVIVCGHFDSINGPGTNDNGSGTSIILEIARILKNVPTDYSIKFIHFSGEEQGLLGSSRYVSQIVNATSPKMDIKVVVNLDQVGGLATKANTKLYHDRDQASPTSNNSAAAIAVQELANCTLLYSPLAVDFDPAESTDYVPFQQNGEIITGYWEYEGGYNNPYVHTANDLYVNMDPVYVLNVGKSAVGAIQHFAVAPTITLEIEESLISRKLESIEFYPNPTKNVLNMKIDDSIKNFTFEITDMNGSRILVSKENINHIDISDLKPGVYLGTISSDNKRITKKIIVE</sequence>
<evidence type="ECO:0000259" key="3">
    <source>
        <dbReference type="Pfam" id="PF04389"/>
    </source>
</evidence>
<keyword evidence="1 2" id="KW-0732">Signal</keyword>
<proteinExistence type="predicted"/>
<evidence type="ECO:0000256" key="2">
    <source>
        <dbReference type="SAM" id="SignalP"/>
    </source>
</evidence>
<dbReference type="NCBIfam" id="TIGR04183">
    <property type="entry name" value="Por_Secre_tail"/>
    <property type="match status" value="1"/>
</dbReference>
<dbReference type="Proteomes" id="UP000199203">
    <property type="component" value="Unassembled WGS sequence"/>
</dbReference>
<evidence type="ECO:0000313" key="5">
    <source>
        <dbReference type="EMBL" id="SDE99445.1"/>
    </source>
</evidence>
<dbReference type="InterPro" id="IPR026444">
    <property type="entry name" value="Secre_tail"/>
</dbReference>
<feature type="domain" description="Peptidase M28" evidence="3">
    <location>
        <begin position="94"/>
        <end position="290"/>
    </location>
</feature>
<dbReference type="InterPro" id="IPR045175">
    <property type="entry name" value="M28_fam"/>
</dbReference>
<dbReference type="Pfam" id="PF04389">
    <property type="entry name" value="Peptidase_M28"/>
    <property type="match status" value="1"/>
</dbReference>
<dbReference type="STRING" id="454006.SAMN05421825_0792"/>
<gene>
    <name evidence="5" type="ORF">SAMN05421825_0792</name>
</gene>
<dbReference type="Pfam" id="PF18962">
    <property type="entry name" value="Por_Secre_tail"/>
    <property type="match status" value="1"/>
</dbReference>
<reference evidence="6" key="1">
    <citation type="submission" date="2016-10" db="EMBL/GenBank/DDBJ databases">
        <authorList>
            <person name="Varghese N."/>
            <person name="Submissions S."/>
        </authorList>
    </citation>
    <scope>NUCLEOTIDE SEQUENCE [LARGE SCALE GENOMIC DNA]</scope>
    <source>
        <strain evidence="6">DSM 19684</strain>
    </source>
</reference>
<feature type="chain" id="PRO_5011701085" evidence="2">
    <location>
        <begin position="20"/>
        <end position="394"/>
    </location>
</feature>
<evidence type="ECO:0000313" key="6">
    <source>
        <dbReference type="Proteomes" id="UP000199203"/>
    </source>
</evidence>
<dbReference type="RefSeq" id="WP_089871519.1">
    <property type="nucleotide sequence ID" value="NZ_FNBH01000001.1"/>
</dbReference>